<dbReference type="GeneTree" id="ENSGT00940000177392"/>
<reference evidence="2" key="2">
    <citation type="submission" date="2025-08" db="UniProtKB">
        <authorList>
            <consortium name="Ensembl"/>
        </authorList>
    </citation>
    <scope>IDENTIFICATION</scope>
</reference>
<feature type="domain" description="Rad21/Rec8-like protein C-terminal eukaryotic" evidence="1">
    <location>
        <begin position="14"/>
        <end position="65"/>
    </location>
</feature>
<organism evidence="2 3">
    <name type="scientific">Erpetoichthys calabaricus</name>
    <name type="common">Rope fish</name>
    <name type="synonym">Calamoichthys calabaricus</name>
    <dbReference type="NCBI Taxonomy" id="27687"/>
    <lineage>
        <taxon>Eukaryota</taxon>
        <taxon>Metazoa</taxon>
        <taxon>Chordata</taxon>
        <taxon>Craniata</taxon>
        <taxon>Vertebrata</taxon>
        <taxon>Euteleostomi</taxon>
        <taxon>Actinopterygii</taxon>
        <taxon>Polypteriformes</taxon>
        <taxon>Polypteridae</taxon>
        <taxon>Erpetoichthys</taxon>
    </lineage>
</organism>
<name>A0A8C4SPV9_ERPCA</name>
<evidence type="ECO:0000259" key="1">
    <source>
        <dbReference type="Pfam" id="PF04824"/>
    </source>
</evidence>
<reference evidence="2" key="1">
    <citation type="submission" date="2021-06" db="EMBL/GenBank/DDBJ databases">
        <authorList>
            <consortium name="Wellcome Sanger Institute Data Sharing"/>
        </authorList>
    </citation>
    <scope>NUCLEOTIDE SEQUENCE [LARGE SCALE GENOMIC DNA]</scope>
</reference>
<reference evidence="2" key="3">
    <citation type="submission" date="2025-09" db="UniProtKB">
        <authorList>
            <consortium name="Ensembl"/>
        </authorList>
    </citation>
    <scope>IDENTIFICATION</scope>
</reference>
<protein>
    <recommendedName>
        <fullName evidence="1">Rad21/Rec8-like protein C-terminal eukaryotic domain-containing protein</fullName>
    </recommendedName>
</protein>
<dbReference type="Pfam" id="PF04824">
    <property type="entry name" value="Rad21_Rec8"/>
    <property type="match status" value="1"/>
</dbReference>
<dbReference type="Gene3D" id="1.10.10.580">
    <property type="entry name" value="Structural maintenance of chromosome 1. Chain E"/>
    <property type="match status" value="1"/>
</dbReference>
<accession>A0A8C4SPV9</accession>
<dbReference type="Proteomes" id="UP000694620">
    <property type="component" value="Chromosome 10"/>
</dbReference>
<dbReference type="InterPro" id="IPR023093">
    <property type="entry name" value="ScpA-like_C"/>
</dbReference>
<dbReference type="Ensembl" id="ENSECRT00000020162.1">
    <property type="protein sequence ID" value="ENSECRP00000019751.1"/>
    <property type="gene ID" value="ENSECRG00000013226.1"/>
</dbReference>
<dbReference type="SUPFAM" id="SSF46785">
    <property type="entry name" value="Winged helix' DNA-binding domain"/>
    <property type="match status" value="1"/>
</dbReference>
<dbReference type="InterPro" id="IPR006909">
    <property type="entry name" value="Rad21/Rec8_C_eu"/>
</dbReference>
<evidence type="ECO:0000313" key="3">
    <source>
        <dbReference type="Proteomes" id="UP000694620"/>
    </source>
</evidence>
<dbReference type="AlphaFoldDB" id="A0A8C4SPV9"/>
<keyword evidence="3" id="KW-1185">Reference proteome</keyword>
<proteinExistence type="predicted"/>
<dbReference type="InterPro" id="IPR036390">
    <property type="entry name" value="WH_DNA-bd_sf"/>
</dbReference>
<sequence length="68" mass="7584">ILDGVYNALQSGNTSFCLQELCEHNNRKQAAEKFICLLALKKQGAINVTQLKPYNDILATPGPNFYKI</sequence>
<evidence type="ECO:0000313" key="2">
    <source>
        <dbReference type="Ensembl" id="ENSECRP00000019751.1"/>
    </source>
</evidence>